<evidence type="ECO:0000256" key="1">
    <source>
        <dbReference type="SAM" id="SignalP"/>
    </source>
</evidence>
<name>B3E7N1_TRIL1</name>
<dbReference type="Proteomes" id="UP000002420">
    <property type="component" value="Chromosome"/>
</dbReference>
<evidence type="ECO:0000313" key="2">
    <source>
        <dbReference type="EMBL" id="ACD95013.1"/>
    </source>
</evidence>
<dbReference type="SUPFAM" id="SSF48695">
    <property type="entry name" value="Multiheme cytochromes"/>
    <property type="match status" value="1"/>
</dbReference>
<dbReference type="InterPro" id="IPR036280">
    <property type="entry name" value="Multihaem_cyt_sf"/>
</dbReference>
<proteinExistence type="predicted"/>
<protein>
    <submittedName>
        <fullName evidence="2">Uncharacterized protein</fullName>
    </submittedName>
</protein>
<sequence length="147" mass="16432">MKAKLTALSTVFAIVLLGMSIAVFAVESNKPPSHDTSWMRRHGQASKAQMKECIECHVDKVSCIQCHQEVVPRNHTATWIKKGHGLEARWDRSSCLACHKEDSCTECHRNTPPSSHRSGWSSKHCTGCHKPLQDSTCFVCHKSTPHN</sequence>
<accession>B3E7N1</accession>
<dbReference type="eggNOG" id="COG3005">
    <property type="taxonomic scope" value="Bacteria"/>
</dbReference>
<dbReference type="HOGENOM" id="CLU_1625223_0_0_7"/>
<feature type="chain" id="PRO_5002787595" evidence="1">
    <location>
        <begin position="26"/>
        <end position="147"/>
    </location>
</feature>
<dbReference type="STRING" id="398767.Glov_1291"/>
<gene>
    <name evidence="2" type="ordered locus">Glov_1291</name>
</gene>
<organism evidence="2 3">
    <name type="scientific">Trichlorobacter lovleyi (strain ATCC BAA-1151 / DSM 17278 / SZ)</name>
    <name type="common">Geobacter lovleyi</name>
    <dbReference type="NCBI Taxonomy" id="398767"/>
    <lineage>
        <taxon>Bacteria</taxon>
        <taxon>Pseudomonadati</taxon>
        <taxon>Thermodesulfobacteriota</taxon>
        <taxon>Desulfuromonadia</taxon>
        <taxon>Geobacterales</taxon>
        <taxon>Geobacteraceae</taxon>
        <taxon>Trichlorobacter</taxon>
    </lineage>
</organism>
<reference evidence="2 3" key="1">
    <citation type="submission" date="2008-05" db="EMBL/GenBank/DDBJ databases">
        <title>Complete sequence of chromosome of Geobacter lovleyi SZ.</title>
        <authorList>
            <consortium name="US DOE Joint Genome Institute"/>
            <person name="Lucas S."/>
            <person name="Copeland A."/>
            <person name="Lapidus A."/>
            <person name="Glavina del Rio T."/>
            <person name="Dalin E."/>
            <person name="Tice H."/>
            <person name="Bruce D."/>
            <person name="Goodwin L."/>
            <person name="Pitluck S."/>
            <person name="Chertkov O."/>
            <person name="Meincke L."/>
            <person name="Brettin T."/>
            <person name="Detter J.C."/>
            <person name="Han C."/>
            <person name="Tapia R."/>
            <person name="Kuske C.R."/>
            <person name="Schmutz J."/>
            <person name="Larimer F."/>
            <person name="Land M."/>
            <person name="Hauser L."/>
            <person name="Kyrpides N."/>
            <person name="Mikhailova N."/>
            <person name="Sung Y."/>
            <person name="Fletcher K.E."/>
            <person name="Ritalahti K.M."/>
            <person name="Loeffler F.E."/>
            <person name="Richardson P."/>
        </authorList>
    </citation>
    <scope>NUCLEOTIDE SEQUENCE [LARGE SCALE GENOMIC DNA]</scope>
    <source>
        <strain evidence="3">ATCC BAA-1151 / DSM 17278 / SZ</strain>
    </source>
</reference>
<keyword evidence="3" id="KW-1185">Reference proteome</keyword>
<feature type="signal peptide" evidence="1">
    <location>
        <begin position="1"/>
        <end position="25"/>
    </location>
</feature>
<dbReference type="EMBL" id="CP001089">
    <property type="protein sequence ID" value="ACD95013.1"/>
    <property type="molecule type" value="Genomic_DNA"/>
</dbReference>
<dbReference type="AlphaFoldDB" id="B3E7N1"/>
<evidence type="ECO:0000313" key="3">
    <source>
        <dbReference type="Proteomes" id="UP000002420"/>
    </source>
</evidence>
<keyword evidence="1" id="KW-0732">Signal</keyword>
<dbReference type="KEGG" id="glo:Glov_1291"/>